<comment type="caution">
    <text evidence="1">The sequence shown here is derived from an EMBL/GenBank/DDBJ whole genome shotgun (WGS) entry which is preliminary data.</text>
</comment>
<dbReference type="GeneID" id="39730256"/>
<reference evidence="1" key="1">
    <citation type="submission" date="2015-04" db="EMBL/GenBank/DDBJ databases">
        <authorList>
            <consortium name="Pathogen Informatics"/>
        </authorList>
    </citation>
    <scope>NUCLEOTIDE SEQUENCE [LARGE SCALE GENOMIC DNA]</scope>
    <source>
        <strain evidence="1">8A</strain>
    </source>
</reference>
<sequence>MNDISIEQVTLQNNFLKELDLFCILKFIITNDIQIYNEESYNNLLNIVKSFKIFNIESKNVFSTNEKIYKKFFYNYRTPFKIKNKNKEIYCNDSLFSKNLNNKNLFEFFKFPKNKKVSNYIKKICIDSLINEPLNINLNFVKFDKKKKKKKGRIKNDSKELFKKLFKSNSDSGILSSELRIPCNGCDEAHEGYKESSTNFKKFFNKTDISISDSSESLTNLKNSFPEVSDNNYLITNCNNSDESVYNYFSESTNIEDNKNKNKNFKCKNQHLSHKLSMYNFSLLKNNNSLNTFFDDTSLCLNHFYDIHNMLNRDPIGLRKIKIMLKKDIGTISISPFYINFDCSRIFENVCKTFNLNKYDYKKQNLYYIINLCFSNEHSLSILKNIFLDDLYKQQKIYENELNDKKNYRKKNALKKKNTENIFEILDDEKRINVLYFINRFLYSQKTPLSHLFRDYTLYGYYKDNNDMEDDFYFDELTIDYFIFLMVFEKKIEANFYKYLIKKIHQCKRNFVNQKEEDSTFSINSINNEKKKRKENIYLYKEENENNSESSKEITTEYYEEKLNIHMKENEHDTYKSKKKSVPYNGGTYLSANYETGNENGTYHVKNYSKTLMSDKITLEKGTHLLKNLNEIHKKDNINSNKENRCEMKNCNENVDTELNNLINNTTIENDQKLKKMIENEIILLKCIRPFPTIYWLINKNVCAYISHLEKINIIKNIEKFINHRSDEFNLLRYYLIYDHLKYIIIRLRHINKRILIFFYNFFVNSDNFLNQYKSGDIMNYYRNSFEIKPVTNEYFKKYQINSNVVSEILRKINTLRIKGIGGISNFLTLKCIHLHFASHLSYPNTIGYILEEYFKS</sequence>
<dbReference type="Pfam" id="PF04417">
    <property type="entry name" value="DUF501"/>
    <property type="match status" value="1"/>
</dbReference>
<proteinExistence type="predicted"/>
<dbReference type="AlphaFoldDB" id="A0A1J1GNZ7"/>
<dbReference type="RefSeq" id="XP_028526843.1">
    <property type="nucleotide sequence ID" value="XM_028670052.1"/>
</dbReference>
<dbReference type="OrthoDB" id="378649at2759"/>
<dbReference type="EMBL" id="CVMV01000020">
    <property type="protein sequence ID" value="CRG94022.1"/>
    <property type="molecule type" value="Genomic_DNA"/>
</dbReference>
<organism evidence="1 2">
    <name type="scientific">Plasmodium gallinaceum</name>
    <dbReference type="NCBI Taxonomy" id="5849"/>
    <lineage>
        <taxon>Eukaryota</taxon>
        <taxon>Sar</taxon>
        <taxon>Alveolata</taxon>
        <taxon>Apicomplexa</taxon>
        <taxon>Aconoidasida</taxon>
        <taxon>Haemosporida</taxon>
        <taxon>Plasmodiidae</taxon>
        <taxon>Plasmodium</taxon>
        <taxon>Plasmodium (Haemamoeba)</taxon>
    </lineage>
</organism>
<evidence type="ECO:0000313" key="2">
    <source>
        <dbReference type="Proteomes" id="UP000220797"/>
    </source>
</evidence>
<dbReference type="Proteomes" id="UP000220797">
    <property type="component" value="Unassembled WGS sequence"/>
</dbReference>
<gene>
    <name evidence="1" type="ORF">PGAL8A_00172900</name>
</gene>
<accession>A0A1J1GNZ7</accession>
<name>A0A1J1GNZ7_PLAGA</name>
<dbReference type="VEuPathDB" id="PlasmoDB:PGAL8A_00172900"/>
<evidence type="ECO:0000313" key="1">
    <source>
        <dbReference type="EMBL" id="CRG94022.1"/>
    </source>
</evidence>
<keyword evidence="2" id="KW-1185">Reference proteome</keyword>
<protein>
    <submittedName>
        <fullName evidence="1">Rhoptry protein, putative</fullName>
    </submittedName>
</protein>
<dbReference type="OMA" id="CIRPFPT"/>
<dbReference type="InterPro" id="IPR007511">
    <property type="entry name" value="DUF501"/>
</dbReference>